<keyword evidence="10" id="KW-0548">Nucleotidyltransferase</keyword>
<dbReference type="InterPro" id="IPR003697">
    <property type="entry name" value="Maf-like"/>
</dbReference>
<evidence type="ECO:0000256" key="12">
    <source>
        <dbReference type="ARBA" id="ARBA00022801"/>
    </source>
</evidence>
<dbReference type="GO" id="GO:0032049">
    <property type="term" value="P:cardiolipin biosynthetic process"/>
    <property type="evidence" value="ECO:0007669"/>
    <property type="project" value="InterPro"/>
</dbReference>
<evidence type="ECO:0000313" key="20">
    <source>
        <dbReference type="EMBL" id="EAZ18696.1"/>
    </source>
</evidence>
<evidence type="ECO:0000256" key="13">
    <source>
        <dbReference type="ARBA" id="ARBA00022842"/>
    </source>
</evidence>
<dbReference type="Proteomes" id="UP000007752">
    <property type="component" value="Chromosome 11"/>
</dbReference>
<reference evidence="20" key="1">
    <citation type="journal article" date="2005" name="PLoS Biol.">
        <title>The genomes of Oryza sativa: a history of duplications.</title>
        <authorList>
            <person name="Yu J."/>
            <person name="Wang J."/>
            <person name="Lin W."/>
            <person name="Li S."/>
            <person name="Li H."/>
            <person name="Zhou J."/>
            <person name="Ni P."/>
            <person name="Dong W."/>
            <person name="Hu S."/>
            <person name="Zeng C."/>
            <person name="Zhang J."/>
            <person name="Zhang Y."/>
            <person name="Li R."/>
            <person name="Xu Z."/>
            <person name="Li S."/>
            <person name="Li X."/>
            <person name="Zheng H."/>
            <person name="Cong L."/>
            <person name="Lin L."/>
            <person name="Yin J."/>
            <person name="Geng J."/>
            <person name="Li G."/>
            <person name="Shi J."/>
            <person name="Liu J."/>
            <person name="Lv H."/>
            <person name="Li J."/>
            <person name="Wang J."/>
            <person name="Deng Y."/>
            <person name="Ran L."/>
            <person name="Shi X."/>
            <person name="Wang X."/>
            <person name="Wu Q."/>
            <person name="Li C."/>
            <person name="Ren X."/>
            <person name="Wang J."/>
            <person name="Wang X."/>
            <person name="Li D."/>
            <person name="Liu D."/>
            <person name="Zhang X."/>
            <person name="Ji Z."/>
            <person name="Zhao W."/>
            <person name="Sun Y."/>
            <person name="Zhang Z."/>
            <person name="Bao J."/>
            <person name="Han Y."/>
            <person name="Dong L."/>
            <person name="Ji J."/>
            <person name="Chen P."/>
            <person name="Wu S."/>
            <person name="Liu J."/>
            <person name="Xiao Y."/>
            <person name="Bu D."/>
            <person name="Tan J."/>
            <person name="Yang L."/>
            <person name="Ye C."/>
            <person name="Zhang J."/>
            <person name="Xu J."/>
            <person name="Zhou Y."/>
            <person name="Yu Y."/>
            <person name="Zhang B."/>
            <person name="Zhuang S."/>
            <person name="Wei H."/>
            <person name="Liu B."/>
            <person name="Lei M."/>
            <person name="Yu H."/>
            <person name="Li Y."/>
            <person name="Xu H."/>
            <person name="Wei S."/>
            <person name="He X."/>
            <person name="Fang L."/>
            <person name="Zhang Z."/>
            <person name="Zhang Y."/>
            <person name="Huang X."/>
            <person name="Su Z."/>
            <person name="Tong W."/>
            <person name="Li J."/>
            <person name="Tong Z."/>
            <person name="Li S."/>
            <person name="Ye J."/>
            <person name="Wang L."/>
            <person name="Fang L."/>
            <person name="Lei T."/>
            <person name="Chen C."/>
            <person name="Chen H."/>
            <person name="Xu Z."/>
            <person name="Li H."/>
            <person name="Huang H."/>
            <person name="Zhang F."/>
            <person name="Xu H."/>
            <person name="Li N."/>
            <person name="Zhao C."/>
            <person name="Li S."/>
            <person name="Dong L."/>
            <person name="Huang Y."/>
            <person name="Li L."/>
            <person name="Xi Y."/>
            <person name="Qi Q."/>
            <person name="Li W."/>
            <person name="Zhang B."/>
            <person name="Hu W."/>
            <person name="Zhang Y."/>
            <person name="Tian X."/>
            <person name="Jiao Y."/>
            <person name="Liang X."/>
            <person name="Jin J."/>
            <person name="Gao L."/>
            <person name="Zheng W."/>
            <person name="Hao B."/>
            <person name="Liu S."/>
            <person name="Wang W."/>
            <person name="Yuan L."/>
            <person name="Cao M."/>
            <person name="McDermott J."/>
            <person name="Samudrala R."/>
            <person name="Wang J."/>
            <person name="Wong G.K."/>
            <person name="Yang H."/>
        </authorList>
    </citation>
    <scope>NUCLEOTIDE SEQUENCE [LARGE SCALE GENOMIC DNA]</scope>
</reference>
<keyword evidence="8" id="KW-0444">Lipid biosynthesis</keyword>
<gene>
    <name evidence="20" type="ORF">OsJ_34216</name>
</gene>
<protein>
    <recommendedName>
        <fullName evidence="7">Phosphatidate cytidylyltransferase, mitochondrial</fullName>
        <ecNumber evidence="6">2.7.7.41</ecNumber>
    </recommendedName>
    <alternativeName>
        <fullName evidence="19">CDP-diacylglycerol synthase</fullName>
    </alternativeName>
</protein>
<sequence length="415" mass="46162">MAAASIPASSQPFKLILGSSSVARKHILAEMGLEFEVMTADIDEKSIRRENPDELVTILAEAKADAIMSRLNISDYQKEGDRPTLLITSDIVVVHEGIIREKPTTKEEARQFLKGYSGSHVATVGSVVVTNLTTGKRLGSLDKAEVYFHDIPDEVIENLIDEGVVFRVAGGLLLEHPLTLPFVEAVNLERNPDHYSGWMARLGPGAITRLADNIGVGVYFNPFVEWRDKRIKYGVVRMKDLAMDVLTWDRFYLSGRLQKPVHVLVDNWDIRKINTINLKMATSASLLLLPAEFTEYDLYAQICSLSYMGDLRMLFAEDKNKDCGASATNELFSYLPWTIQRRLQGRFASNCEEMPTRASVSSKDVAATCVRKALRRRVMVSSARQAMSGLLASGGAVAARYLGKKISKAWKSRTV</sequence>
<comment type="cofactor">
    <cofactor evidence="1">
        <name>Mg(2+)</name>
        <dbReference type="ChEBI" id="CHEBI:18420"/>
    </cofactor>
</comment>
<evidence type="ECO:0000256" key="4">
    <source>
        <dbReference type="ARBA" id="ARBA00005189"/>
    </source>
</evidence>
<evidence type="ECO:0000256" key="10">
    <source>
        <dbReference type="ARBA" id="ARBA00022695"/>
    </source>
</evidence>
<evidence type="ECO:0000256" key="15">
    <source>
        <dbReference type="ARBA" id="ARBA00023128"/>
    </source>
</evidence>
<dbReference type="Pfam" id="PF09139">
    <property type="entry name" value="Tam41_Mmp37"/>
    <property type="match status" value="1"/>
</dbReference>
<dbReference type="PANTHER" id="PTHR13619:SF0">
    <property type="entry name" value="PHOSPHATIDATE CYTIDYLYLTRANSFERASE, MITOCHONDRIAL"/>
    <property type="match status" value="1"/>
</dbReference>
<dbReference type="GO" id="GO:0047429">
    <property type="term" value="F:nucleoside triphosphate diphosphatase activity"/>
    <property type="evidence" value="ECO:0007669"/>
    <property type="project" value="InterPro"/>
</dbReference>
<evidence type="ECO:0000256" key="18">
    <source>
        <dbReference type="ARBA" id="ARBA00023264"/>
    </source>
</evidence>
<comment type="subcellular location">
    <subcellularLocation>
        <location evidence="2">Mitochondrion inner membrane</location>
        <topology evidence="2">Peripheral membrane protein</topology>
        <orientation evidence="2">Matrix side</orientation>
    </subcellularLocation>
</comment>
<dbReference type="HAMAP" id="MF_00528">
    <property type="entry name" value="Maf"/>
    <property type="match status" value="1"/>
</dbReference>
<keyword evidence="12" id="KW-0378">Hydrolase</keyword>
<evidence type="ECO:0000256" key="9">
    <source>
        <dbReference type="ARBA" id="ARBA00022679"/>
    </source>
</evidence>
<keyword evidence="11" id="KW-0999">Mitochondrion inner membrane</keyword>
<keyword evidence="16" id="KW-0472">Membrane</keyword>
<comment type="pathway">
    <text evidence="4">Lipid metabolism.</text>
</comment>
<name>A3CC83_ORYSJ</name>
<dbReference type="SUPFAM" id="SSF52972">
    <property type="entry name" value="ITPase-like"/>
    <property type="match status" value="1"/>
</dbReference>
<accession>A3CC83</accession>
<dbReference type="InterPro" id="IPR015222">
    <property type="entry name" value="Tam41"/>
</dbReference>
<evidence type="ECO:0000256" key="6">
    <source>
        <dbReference type="ARBA" id="ARBA00012487"/>
    </source>
</evidence>
<dbReference type="AlphaFoldDB" id="A3CC83"/>
<dbReference type="EMBL" id="CM000148">
    <property type="protein sequence ID" value="EAZ18696.1"/>
    <property type="molecule type" value="Genomic_DNA"/>
</dbReference>
<reference evidence="20" key="2">
    <citation type="submission" date="2008-12" db="EMBL/GenBank/DDBJ databases">
        <title>Improved gene annotation of the rice (Oryza sativa) genomes.</title>
        <authorList>
            <person name="Wang J."/>
            <person name="Li R."/>
            <person name="Fan W."/>
            <person name="Huang Q."/>
            <person name="Zhang J."/>
            <person name="Zhou Y."/>
            <person name="Hu Y."/>
            <person name="Zi S."/>
            <person name="Li J."/>
            <person name="Ni P."/>
            <person name="Zheng H."/>
            <person name="Zhang Y."/>
            <person name="Zhao M."/>
            <person name="Hao Q."/>
            <person name="McDermott J."/>
            <person name="Samudrala R."/>
            <person name="Kristiansen K."/>
            <person name="Wong G.K.-S."/>
        </authorList>
    </citation>
    <scope>NUCLEOTIDE SEQUENCE</scope>
</reference>
<evidence type="ECO:0000256" key="3">
    <source>
        <dbReference type="ARBA" id="ARBA00005119"/>
    </source>
</evidence>
<dbReference type="GO" id="GO:0016024">
    <property type="term" value="P:CDP-diacylglycerol biosynthetic process"/>
    <property type="evidence" value="ECO:0007669"/>
    <property type="project" value="UniProtKB-UniPathway"/>
</dbReference>
<dbReference type="FunFam" id="3.90.950.10:FF:000008">
    <property type="entry name" value="Maf-like protein, expressed"/>
    <property type="match status" value="1"/>
</dbReference>
<evidence type="ECO:0000256" key="8">
    <source>
        <dbReference type="ARBA" id="ARBA00022516"/>
    </source>
</evidence>
<evidence type="ECO:0000256" key="5">
    <source>
        <dbReference type="ARBA" id="ARBA00005458"/>
    </source>
</evidence>
<keyword evidence="15" id="KW-0496">Mitochondrion</keyword>
<keyword evidence="17" id="KW-0594">Phospholipid biosynthesis</keyword>
<comment type="pathway">
    <text evidence="3">Phospholipid metabolism; CDP-diacylglycerol biosynthesis; CDP-diacylglycerol from sn-glycerol 3-phosphate: step 3/3.</text>
</comment>
<evidence type="ECO:0000256" key="2">
    <source>
        <dbReference type="ARBA" id="ARBA00004443"/>
    </source>
</evidence>
<keyword evidence="14" id="KW-0443">Lipid metabolism</keyword>
<evidence type="ECO:0000256" key="1">
    <source>
        <dbReference type="ARBA" id="ARBA00001946"/>
    </source>
</evidence>
<dbReference type="UniPathway" id="UPA00557">
    <property type="reaction ID" value="UER00614"/>
</dbReference>
<dbReference type="GO" id="GO:0004605">
    <property type="term" value="F:phosphatidate cytidylyltransferase activity"/>
    <property type="evidence" value="ECO:0007669"/>
    <property type="project" value="UniProtKB-EC"/>
</dbReference>
<evidence type="ECO:0000256" key="14">
    <source>
        <dbReference type="ARBA" id="ARBA00023098"/>
    </source>
</evidence>
<keyword evidence="9" id="KW-0808">Transferase</keyword>
<proteinExistence type="inferred from homology"/>
<evidence type="ECO:0000256" key="7">
    <source>
        <dbReference type="ARBA" id="ARBA00018337"/>
    </source>
</evidence>
<keyword evidence="13" id="KW-0460">Magnesium</keyword>
<dbReference type="GO" id="GO:0005743">
    <property type="term" value="C:mitochondrial inner membrane"/>
    <property type="evidence" value="ECO:0007669"/>
    <property type="project" value="UniProtKB-SubCell"/>
</dbReference>
<dbReference type="EC" id="2.7.7.41" evidence="6"/>
<evidence type="ECO:0000256" key="11">
    <source>
        <dbReference type="ARBA" id="ARBA00022792"/>
    </source>
</evidence>
<dbReference type="Gene3D" id="3.90.950.10">
    <property type="match status" value="1"/>
</dbReference>
<dbReference type="PANTHER" id="PTHR13619">
    <property type="entry name" value="PHOSPHATIDATE CYTIDYLYLTRANSFERASE, MITOCHONDRIAL"/>
    <property type="match status" value="1"/>
</dbReference>
<evidence type="ECO:0000256" key="17">
    <source>
        <dbReference type="ARBA" id="ARBA00023209"/>
    </source>
</evidence>
<dbReference type="InterPro" id="IPR029001">
    <property type="entry name" value="ITPase-like_fam"/>
</dbReference>
<organism evidence="20">
    <name type="scientific">Oryza sativa subsp. japonica</name>
    <name type="common">Rice</name>
    <dbReference type="NCBI Taxonomy" id="39947"/>
    <lineage>
        <taxon>Eukaryota</taxon>
        <taxon>Viridiplantae</taxon>
        <taxon>Streptophyta</taxon>
        <taxon>Embryophyta</taxon>
        <taxon>Tracheophyta</taxon>
        <taxon>Spermatophyta</taxon>
        <taxon>Magnoliopsida</taxon>
        <taxon>Liliopsida</taxon>
        <taxon>Poales</taxon>
        <taxon>Poaceae</taxon>
        <taxon>BOP clade</taxon>
        <taxon>Oryzoideae</taxon>
        <taxon>Oryzeae</taxon>
        <taxon>Oryzinae</taxon>
        <taxon>Oryza</taxon>
        <taxon>Oryza sativa</taxon>
    </lineage>
</organism>
<comment type="similarity">
    <text evidence="5">Belongs to the TAM41 family.</text>
</comment>
<keyword evidence="18" id="KW-1208">Phospholipid metabolism</keyword>
<evidence type="ECO:0000256" key="19">
    <source>
        <dbReference type="ARBA" id="ARBA00029893"/>
    </source>
</evidence>
<evidence type="ECO:0000256" key="16">
    <source>
        <dbReference type="ARBA" id="ARBA00023136"/>
    </source>
</evidence>